<dbReference type="InterPro" id="IPR000760">
    <property type="entry name" value="Inositol_monophosphatase-like"/>
</dbReference>
<dbReference type="PANTHER" id="PTHR20854:SF4">
    <property type="entry name" value="INOSITOL-1-MONOPHOSPHATASE-RELATED"/>
    <property type="match status" value="1"/>
</dbReference>
<dbReference type="EMBL" id="JANUXX010000001">
    <property type="protein sequence ID" value="MCS4487659.1"/>
    <property type="molecule type" value="Genomic_DNA"/>
</dbReference>
<name>A0ABT2F5D3_9STRE</name>
<comment type="caution">
    <text evidence="1">The sequence shown here is derived from an EMBL/GenBank/DDBJ whole genome shotgun (WGS) entry which is preliminary data.</text>
</comment>
<dbReference type="RefSeq" id="WP_259136890.1">
    <property type="nucleotide sequence ID" value="NZ_JANUXX010000001.1"/>
</dbReference>
<dbReference type="PANTHER" id="PTHR20854">
    <property type="entry name" value="INOSITOL MONOPHOSPHATASE"/>
    <property type="match status" value="1"/>
</dbReference>
<reference evidence="1 2" key="1">
    <citation type="journal article" date="2023" name="Int. J. Syst. Evol. Microbiol.">
        <title>Streptococcus sciuri sp. nov., Staphylococcus marylandisciuri sp. nov. and Staphylococcus americanisciuri sp. nov., isolated from faeces of eastern grey squirrel (Sciurus carolinensis).</title>
        <authorList>
            <person name="Volokhov D.V."/>
            <person name="Zagorodnyaya T.A."/>
            <person name="Furtak V.A."/>
            <person name="Nattanmai G."/>
            <person name="Randall L."/>
            <person name="Jose S."/>
            <person name="Gao Y."/>
            <person name="Eisenberg T."/>
            <person name="Delmonte P."/>
            <person name="Blom J."/>
            <person name="Mitchell K.K."/>
        </authorList>
    </citation>
    <scope>NUCLEOTIDE SEQUENCE [LARGE SCALE GENOMIC DNA]</scope>
    <source>
        <strain evidence="1 2">SQ9-PEA</strain>
    </source>
</reference>
<keyword evidence="2" id="KW-1185">Reference proteome</keyword>
<dbReference type="PRINTS" id="PR00377">
    <property type="entry name" value="IMPHPHTASES"/>
</dbReference>
<evidence type="ECO:0000313" key="2">
    <source>
        <dbReference type="Proteomes" id="UP001206548"/>
    </source>
</evidence>
<proteinExistence type="predicted"/>
<dbReference type="CDD" id="cd01637">
    <property type="entry name" value="IMPase_like"/>
    <property type="match status" value="1"/>
</dbReference>
<gene>
    <name evidence="1" type="ORF">NXS10_01525</name>
</gene>
<dbReference type="Gene3D" id="3.40.190.80">
    <property type="match status" value="1"/>
</dbReference>
<sequence length="257" mass="29417">MKSKFEFAKRLIKKAGQMILQRLSDEFVIEEKDRFDDLVTSLDKEVQDFIVAEIRKNYPKDAILAEENNLRHSVKEGNVWVLDPIDGTINFIVQRDYFAILLAYYEGGQGQFGFIYDIINDRLFHGGGLFDVYMNDERLCAYQDRPLSRSLIGANSGMYAQNDHGIRDFIQQSLGLRIYGGAGISMGHVLTGKLLAYFSYLQPWDYAAAKILGDKLGYVLLTLDGNEPDFTHRQKVMFVPKIKLPLITKAMRDHESQ</sequence>
<accession>A0ABT2F5D3</accession>
<protein>
    <submittedName>
        <fullName evidence="1">Inositol monophosphatase family protein</fullName>
    </submittedName>
</protein>
<dbReference type="Pfam" id="PF00459">
    <property type="entry name" value="Inositol_P"/>
    <property type="match status" value="1"/>
</dbReference>
<dbReference type="Gene3D" id="3.30.540.10">
    <property type="entry name" value="Fructose-1,6-Bisphosphatase, subunit A, domain 1"/>
    <property type="match status" value="1"/>
</dbReference>
<evidence type="ECO:0000313" key="1">
    <source>
        <dbReference type="EMBL" id="MCS4487659.1"/>
    </source>
</evidence>
<dbReference type="Proteomes" id="UP001206548">
    <property type="component" value="Unassembled WGS sequence"/>
</dbReference>
<organism evidence="1 2">
    <name type="scientific">Streptococcus sciuri</name>
    <dbReference type="NCBI Taxonomy" id="2973939"/>
    <lineage>
        <taxon>Bacteria</taxon>
        <taxon>Bacillati</taxon>
        <taxon>Bacillota</taxon>
        <taxon>Bacilli</taxon>
        <taxon>Lactobacillales</taxon>
        <taxon>Streptococcaceae</taxon>
        <taxon>Streptococcus</taxon>
    </lineage>
</organism>
<dbReference type="SUPFAM" id="SSF56655">
    <property type="entry name" value="Carbohydrate phosphatase"/>
    <property type="match status" value="1"/>
</dbReference>